<feature type="transmembrane region" description="Helical" evidence="1">
    <location>
        <begin position="6"/>
        <end position="27"/>
    </location>
</feature>
<evidence type="ECO:0000256" key="1">
    <source>
        <dbReference type="SAM" id="Phobius"/>
    </source>
</evidence>
<dbReference type="Proteomes" id="UP001299265">
    <property type="component" value="Unassembled WGS sequence"/>
</dbReference>
<name>A0AAP2WA77_9FIRM</name>
<sequence length="171" mass="19814">MNCAQIIRGIAQAIILLLQVFIASWTLNLSKQQKKGVFQISYNNFGAGERDGTKKQWNYDLGEMLVFYNIGDDFAKLTRSILIVNGRQITNDALPLEMTFGNKKGQFDTYLVDLGMDEHLLNESLINVELNLELENSTGYKYKQIISIQFEKIQDHSVWSLRKYNWIIKKR</sequence>
<proteinExistence type="predicted"/>
<gene>
    <name evidence="2" type="ORF">LQE92_08895</name>
</gene>
<keyword evidence="1" id="KW-0472">Membrane</keyword>
<dbReference type="RefSeq" id="WP_231062630.1">
    <property type="nucleotide sequence ID" value="NZ_JAJNOR010000005.1"/>
</dbReference>
<keyword evidence="3" id="KW-1185">Reference proteome</keyword>
<comment type="caution">
    <text evidence="2">The sequence shown here is derived from an EMBL/GenBank/DDBJ whole genome shotgun (WGS) entry which is preliminary data.</text>
</comment>
<keyword evidence="1" id="KW-1133">Transmembrane helix</keyword>
<keyword evidence="1" id="KW-0812">Transmembrane</keyword>
<protein>
    <submittedName>
        <fullName evidence="2">Uncharacterized protein</fullName>
    </submittedName>
</protein>
<accession>A0AAP2WA77</accession>
<evidence type="ECO:0000313" key="3">
    <source>
        <dbReference type="Proteomes" id="UP001299265"/>
    </source>
</evidence>
<reference evidence="2 3" key="1">
    <citation type="submission" date="2021-11" db="EMBL/GenBank/DDBJ databases">
        <title>Lacrimispora sp. nov. NSJ-141 isolated from human feces.</title>
        <authorList>
            <person name="Abdugheni R."/>
        </authorList>
    </citation>
    <scope>NUCLEOTIDE SEQUENCE [LARGE SCALE GENOMIC DNA]</scope>
    <source>
        <strain evidence="2 3">NSJ-141</strain>
    </source>
</reference>
<organism evidence="2 3">
    <name type="scientific">Lientehia hominis</name>
    <dbReference type="NCBI Taxonomy" id="2897778"/>
    <lineage>
        <taxon>Bacteria</taxon>
        <taxon>Bacillati</taxon>
        <taxon>Bacillota</taxon>
        <taxon>Clostridia</taxon>
        <taxon>Lachnospirales</taxon>
        <taxon>Lachnospiraceae</taxon>
        <taxon>Lientehia</taxon>
    </lineage>
</organism>
<dbReference type="EMBL" id="JAJNOR010000005">
    <property type="protein sequence ID" value="MCD2492744.1"/>
    <property type="molecule type" value="Genomic_DNA"/>
</dbReference>
<dbReference type="AlphaFoldDB" id="A0AAP2WA77"/>
<evidence type="ECO:0000313" key="2">
    <source>
        <dbReference type="EMBL" id="MCD2492744.1"/>
    </source>
</evidence>